<dbReference type="GO" id="GO:0008168">
    <property type="term" value="F:methyltransferase activity"/>
    <property type="evidence" value="ECO:0007669"/>
    <property type="project" value="UniProtKB-KW"/>
</dbReference>
<keyword evidence="3" id="KW-1185">Reference proteome</keyword>
<accession>A0ABV1RI45</accession>
<dbReference type="PIRSF" id="PIRSF031679">
    <property type="entry name" value="Mtase_Alr7345_prd"/>
    <property type="match status" value="1"/>
</dbReference>
<name>A0ABV1RI45_9ALTE</name>
<feature type="signal peptide" evidence="1">
    <location>
        <begin position="1"/>
        <end position="27"/>
    </location>
</feature>
<dbReference type="Gene3D" id="3.40.50.150">
    <property type="entry name" value="Vaccinia Virus protein VP39"/>
    <property type="match status" value="1"/>
</dbReference>
<evidence type="ECO:0000313" key="2">
    <source>
        <dbReference type="EMBL" id="MER2492417.1"/>
    </source>
</evidence>
<sequence>MKIASGFKLMLGQLTLATCLLSCSTIAQDTQPQSLRSESHQQRDTYRHPTQTLSFFEVEPTHSVVEIWPGGGWYTEILAPMLHNKGQYYAAHFPTDIDNQYFKKSLKKFQQKLQSSELYNQVILTEFNPNTHMQIAPENSVDRVLTFRNLHNWYMYNGESGAIAAFKSFYKALKPGGILGVVDHRLPEHLDQAAEKHTGYIKSSLAISWALQAGFELVAASEINANPDDTAQHPNGVWTLPPTLRIDAGQKDKYLNIGESDRFTLKFRKPNQ</sequence>
<gene>
    <name evidence="2" type="ORF">ABS311_11050</name>
</gene>
<dbReference type="InterPro" id="IPR016980">
    <property type="entry name" value="S-AdoMet-dep_MeTrfase_Alr7345"/>
</dbReference>
<dbReference type="SUPFAM" id="SSF53335">
    <property type="entry name" value="S-adenosyl-L-methionine-dependent methyltransferases"/>
    <property type="match status" value="1"/>
</dbReference>
<keyword evidence="2" id="KW-0808">Transferase</keyword>
<dbReference type="RefSeq" id="WP_350401935.1">
    <property type="nucleotide sequence ID" value="NZ_JBELOE010000211.1"/>
</dbReference>
<evidence type="ECO:0000256" key="1">
    <source>
        <dbReference type="SAM" id="SignalP"/>
    </source>
</evidence>
<comment type="caution">
    <text evidence="2">The sequence shown here is derived from an EMBL/GenBank/DDBJ whole genome shotgun (WGS) entry which is preliminary data.</text>
</comment>
<feature type="chain" id="PRO_5045453629" evidence="1">
    <location>
        <begin position="28"/>
        <end position="272"/>
    </location>
</feature>
<keyword evidence="2" id="KW-0489">Methyltransferase</keyword>
<dbReference type="Proteomes" id="UP001467690">
    <property type="component" value="Unassembled WGS sequence"/>
</dbReference>
<keyword evidence="1" id="KW-0732">Signal</keyword>
<dbReference type="InterPro" id="IPR029063">
    <property type="entry name" value="SAM-dependent_MTases_sf"/>
</dbReference>
<organism evidence="2 3">
    <name type="scientific">Catenovulum sediminis</name>
    <dbReference type="NCBI Taxonomy" id="1740262"/>
    <lineage>
        <taxon>Bacteria</taxon>
        <taxon>Pseudomonadati</taxon>
        <taxon>Pseudomonadota</taxon>
        <taxon>Gammaproteobacteria</taxon>
        <taxon>Alteromonadales</taxon>
        <taxon>Alteromonadaceae</taxon>
        <taxon>Catenovulum</taxon>
    </lineage>
</organism>
<proteinExistence type="predicted"/>
<dbReference type="EMBL" id="JBELOE010000211">
    <property type="protein sequence ID" value="MER2492417.1"/>
    <property type="molecule type" value="Genomic_DNA"/>
</dbReference>
<protein>
    <submittedName>
        <fullName evidence="2">Methyltransferase</fullName>
    </submittedName>
</protein>
<reference evidence="2 3" key="1">
    <citation type="submission" date="2024-06" db="EMBL/GenBank/DDBJ databases">
        <authorList>
            <person name="Chen R.Y."/>
        </authorList>
    </citation>
    <scope>NUCLEOTIDE SEQUENCE [LARGE SCALE GENOMIC DNA]</scope>
    <source>
        <strain evidence="2 3">D2</strain>
    </source>
</reference>
<evidence type="ECO:0000313" key="3">
    <source>
        <dbReference type="Proteomes" id="UP001467690"/>
    </source>
</evidence>
<dbReference type="GO" id="GO:0032259">
    <property type="term" value="P:methylation"/>
    <property type="evidence" value="ECO:0007669"/>
    <property type="project" value="UniProtKB-KW"/>
</dbReference>